<organism evidence="3 4">
    <name type="scientific">Tumebacillus flagellatus</name>
    <dbReference type="NCBI Taxonomy" id="1157490"/>
    <lineage>
        <taxon>Bacteria</taxon>
        <taxon>Bacillati</taxon>
        <taxon>Bacillota</taxon>
        <taxon>Bacilli</taxon>
        <taxon>Bacillales</taxon>
        <taxon>Alicyclobacillaceae</taxon>
        <taxon>Tumebacillus</taxon>
    </lineage>
</organism>
<name>A0A074LF11_9BACL</name>
<accession>A0A074LF11</accession>
<feature type="non-terminal residue" evidence="3">
    <location>
        <position position="434"/>
    </location>
</feature>
<dbReference type="EMBL" id="JMIR01000073">
    <property type="protein sequence ID" value="KEO80831.1"/>
    <property type="molecule type" value="Genomic_DNA"/>
</dbReference>
<evidence type="ECO:0000313" key="4">
    <source>
        <dbReference type="Proteomes" id="UP000027931"/>
    </source>
</evidence>
<reference evidence="3 4" key="1">
    <citation type="journal article" date="2013" name="Int. J. Syst. Evol. Microbiol.">
        <title>Tumebacillus flagellatus sp. nov., an alpha-amylase/pullulanase-producing bacterium isolated from cassava wastewater.</title>
        <authorList>
            <person name="Wang Q."/>
            <person name="Xie N."/>
            <person name="Qin Y."/>
            <person name="Shen N."/>
            <person name="Zhu J."/>
            <person name="Mi H."/>
            <person name="Huang R."/>
        </authorList>
    </citation>
    <scope>NUCLEOTIDE SEQUENCE [LARGE SCALE GENOMIC DNA]</scope>
    <source>
        <strain evidence="3 4">GST4</strain>
    </source>
</reference>
<sequence length="434" mass="47575">MIHTGKMVEVSHKDSADGQYVTTNFVVPVDAVNDALKQAHMEDIQAGDTIYLNSIFQVSINGVLQGTEYTNLDAIRNAKMPGGSTIPWPNPEDFLQYYDIKAQWDPPVGPTVTAKIQGPSQVDGTVTSVDATFSFVAQTTSTEQDLAKYEIINTQGCSFVNASDKSGALSGKEKGRTGIPIKIDIGNNPNVKCTITIEVWDTIGQHAQTSPDHSVIKYSAPPAPQNAGDTDLDPNSNGKIGADPYPNDLFNVVQGIPTHEKLYTQAGGKRYLYDYHYQQVTGSKSYTVIVSKTFNLSWKEPKTETDADGNTTITYEDKTESRLVEKTYQIKRNYSYWTVDKLSIYSIDHAEMFNYALPNGKATMIPQNYTAPSVSATNYGSLDAHITDPDYQESMTLPDENVPGGPGAKPSVPSEDWLADADRSVGKIKVKNDR</sequence>
<feature type="region of interest" description="Disordered" evidence="1">
    <location>
        <begin position="393"/>
        <end position="416"/>
    </location>
</feature>
<gene>
    <name evidence="3" type="ORF">EL26_24175</name>
</gene>
<proteinExistence type="predicted"/>
<keyword evidence="4" id="KW-1185">Reference proteome</keyword>
<dbReference type="eggNOG" id="COG5492">
    <property type="taxonomic scope" value="Bacteria"/>
</dbReference>
<dbReference type="InterPro" id="IPR043759">
    <property type="entry name" value="DUF5704"/>
</dbReference>
<comment type="caution">
    <text evidence="3">The sequence shown here is derived from an EMBL/GenBank/DDBJ whole genome shotgun (WGS) entry which is preliminary data.</text>
</comment>
<feature type="domain" description="DUF5704" evidence="2">
    <location>
        <begin position="250"/>
        <end position="433"/>
    </location>
</feature>
<evidence type="ECO:0000313" key="3">
    <source>
        <dbReference type="EMBL" id="KEO80831.1"/>
    </source>
</evidence>
<evidence type="ECO:0000259" key="2">
    <source>
        <dbReference type="Pfam" id="PF18964"/>
    </source>
</evidence>
<evidence type="ECO:0000256" key="1">
    <source>
        <dbReference type="SAM" id="MobiDB-lite"/>
    </source>
</evidence>
<protein>
    <recommendedName>
        <fullName evidence="2">DUF5704 domain-containing protein</fullName>
    </recommendedName>
</protein>
<dbReference type="Pfam" id="PF18964">
    <property type="entry name" value="DUF5704"/>
    <property type="match status" value="1"/>
</dbReference>
<dbReference type="Proteomes" id="UP000027931">
    <property type="component" value="Unassembled WGS sequence"/>
</dbReference>
<dbReference type="AlphaFoldDB" id="A0A074LF11"/>